<dbReference type="RefSeq" id="WP_092687159.1">
    <property type="nucleotide sequence ID" value="NZ_FOGU01000001.1"/>
</dbReference>
<dbReference type="EMBL" id="FOGU01000001">
    <property type="protein sequence ID" value="SER49062.1"/>
    <property type="molecule type" value="Genomic_DNA"/>
</dbReference>
<evidence type="ECO:0000313" key="3">
    <source>
        <dbReference type="EMBL" id="SER49062.1"/>
    </source>
</evidence>
<protein>
    <recommendedName>
        <fullName evidence="2">DUF5658 domain-containing protein</fullName>
    </recommendedName>
</protein>
<organism evidence="3 4">
    <name type="scientific">Tranquillimonas rosea</name>
    <dbReference type="NCBI Taxonomy" id="641238"/>
    <lineage>
        <taxon>Bacteria</taxon>
        <taxon>Pseudomonadati</taxon>
        <taxon>Pseudomonadota</taxon>
        <taxon>Alphaproteobacteria</taxon>
        <taxon>Rhodobacterales</taxon>
        <taxon>Roseobacteraceae</taxon>
        <taxon>Tranquillimonas</taxon>
    </lineage>
</organism>
<feature type="transmembrane region" description="Helical" evidence="1">
    <location>
        <begin position="38"/>
        <end position="61"/>
    </location>
</feature>
<dbReference type="OrthoDB" id="7875315at2"/>
<feature type="transmembrane region" description="Helical" evidence="1">
    <location>
        <begin position="68"/>
        <end position="89"/>
    </location>
</feature>
<keyword evidence="1" id="KW-0812">Transmembrane</keyword>
<dbReference type="InterPro" id="IPR043717">
    <property type="entry name" value="DUF5658"/>
</dbReference>
<keyword evidence="4" id="KW-1185">Reference proteome</keyword>
<reference evidence="3 4" key="1">
    <citation type="submission" date="2016-10" db="EMBL/GenBank/DDBJ databases">
        <authorList>
            <person name="de Groot N.N."/>
        </authorList>
    </citation>
    <scope>NUCLEOTIDE SEQUENCE [LARGE SCALE GENOMIC DNA]</scope>
    <source>
        <strain evidence="3 4">DSM 23042</strain>
    </source>
</reference>
<keyword evidence="1" id="KW-0472">Membrane</keyword>
<evidence type="ECO:0000256" key="1">
    <source>
        <dbReference type="SAM" id="Phobius"/>
    </source>
</evidence>
<dbReference type="AlphaFoldDB" id="A0A1H9PLG9"/>
<name>A0A1H9PLG9_9RHOB</name>
<proteinExistence type="predicted"/>
<gene>
    <name evidence="3" type="ORF">SAMN04490244_101243</name>
</gene>
<dbReference type="Pfam" id="PF18902">
    <property type="entry name" value="DUF5658"/>
    <property type="match status" value="1"/>
</dbReference>
<accession>A0A1H9PLG9</accession>
<feature type="domain" description="DUF5658" evidence="2">
    <location>
        <begin position="6"/>
        <end position="88"/>
    </location>
</feature>
<evidence type="ECO:0000259" key="2">
    <source>
        <dbReference type="Pfam" id="PF18902"/>
    </source>
</evidence>
<keyword evidence="1" id="KW-1133">Transmembrane helix</keyword>
<dbReference type="STRING" id="641238.SAMN04490244_101243"/>
<dbReference type="Proteomes" id="UP000198885">
    <property type="component" value="Unassembled WGS sequence"/>
</dbReference>
<evidence type="ECO:0000313" key="4">
    <source>
        <dbReference type="Proteomes" id="UP000198885"/>
    </source>
</evidence>
<sequence length="91" mass="9820">MTAALIALALATLADIITTIIALQRGFVEAAPVMRWIMSWAGSAWWVVKIVFTVVGAWVLVRFIGDPVAVWAFAAGIGLVALWNLRLLVKG</sequence>